<evidence type="ECO:0000256" key="1">
    <source>
        <dbReference type="ARBA" id="ARBA00004370"/>
    </source>
</evidence>
<dbReference type="InterPro" id="IPR012338">
    <property type="entry name" value="Beta-lactam/transpept-like"/>
</dbReference>
<proteinExistence type="predicted"/>
<dbReference type="GO" id="GO:0016020">
    <property type="term" value="C:membrane"/>
    <property type="evidence" value="ECO:0007669"/>
    <property type="project" value="UniProtKB-SubCell"/>
</dbReference>
<keyword evidence="4" id="KW-0378">Hydrolase</keyword>
<dbReference type="Proteomes" id="UP000220133">
    <property type="component" value="Chromosome"/>
</dbReference>
<dbReference type="GO" id="GO:0016787">
    <property type="term" value="F:hydrolase activity"/>
    <property type="evidence" value="ECO:0007669"/>
    <property type="project" value="UniProtKB-KW"/>
</dbReference>
<organism evidence="4 5">
    <name type="scientific">Chitinophaga caeni</name>
    <dbReference type="NCBI Taxonomy" id="2029983"/>
    <lineage>
        <taxon>Bacteria</taxon>
        <taxon>Pseudomonadati</taxon>
        <taxon>Bacteroidota</taxon>
        <taxon>Chitinophagia</taxon>
        <taxon>Chitinophagales</taxon>
        <taxon>Chitinophagaceae</taxon>
        <taxon>Chitinophaga</taxon>
    </lineage>
</organism>
<sequence length="399" mass="45314">MHAAILMAISISVAGLQACGPSNAKQKTALMARVEVDTTYTINLSESDVKSLLASSETKRIQSELKDFFNHKLVRSGFSGTMLVARKGVVLFQGHHGYEDYPNRIPMEDSSSFQLASISKTFTGMGVLQLVEQQKISLEDSIQRFFPTFPYKGVTVRTLLNHRSGLPNYLYFSDSLWKDKQKLMTNLDVINVMTLHKPRIEHLPDTHFQYCNTNYVLLAAIIEKVSQQPFADYMASHIFKPLGLKHTYVYTPDQAARPHQTKSHYYNGKLVADDCFDGVMGDKGIYSTANDMLKWDQALYSGRFLQEETLKEAFTPYSHEKPGVKNYGLGFRMLVYPDQAKIIYHNGWWHGNNTVFYRFIKDSTTLVILGNKQNKNIYFAVKPVREILGEGIDDEAGED</sequence>
<keyword evidence="5" id="KW-1185">Reference proteome</keyword>
<protein>
    <submittedName>
        <fullName evidence="4">Serine hydrolase</fullName>
    </submittedName>
</protein>
<feature type="domain" description="Beta-lactamase-related" evidence="3">
    <location>
        <begin position="81"/>
        <end position="376"/>
    </location>
</feature>
<dbReference type="KEGG" id="cbae:COR50_15270"/>
<dbReference type="Pfam" id="PF00144">
    <property type="entry name" value="Beta-lactamase"/>
    <property type="match status" value="1"/>
</dbReference>
<evidence type="ECO:0000313" key="4">
    <source>
        <dbReference type="EMBL" id="ATL49898.1"/>
    </source>
</evidence>
<reference evidence="4 5" key="1">
    <citation type="submission" date="2017-10" db="EMBL/GenBank/DDBJ databases">
        <title>Paenichitinophaga pekingensis gen. nov., sp. nov., isolated from activated sludge.</title>
        <authorList>
            <person name="Jin D."/>
            <person name="Kong X."/>
            <person name="Deng Y."/>
            <person name="Bai Z."/>
        </authorList>
    </citation>
    <scope>NUCLEOTIDE SEQUENCE [LARGE SCALE GENOMIC DNA]</scope>
    <source>
        <strain evidence="4 5">13</strain>
    </source>
</reference>
<name>A0A291R124_9BACT</name>
<keyword evidence="2" id="KW-0472">Membrane</keyword>
<accession>A0A291R124</accession>
<evidence type="ECO:0000256" key="2">
    <source>
        <dbReference type="ARBA" id="ARBA00023136"/>
    </source>
</evidence>
<dbReference type="SUPFAM" id="SSF56601">
    <property type="entry name" value="beta-lactamase/transpeptidase-like"/>
    <property type="match status" value="1"/>
</dbReference>
<dbReference type="EMBL" id="CP023777">
    <property type="protein sequence ID" value="ATL49898.1"/>
    <property type="molecule type" value="Genomic_DNA"/>
</dbReference>
<dbReference type="AlphaFoldDB" id="A0A291R124"/>
<dbReference type="OrthoDB" id="9793489at2"/>
<dbReference type="InterPro" id="IPR001466">
    <property type="entry name" value="Beta-lactam-related"/>
</dbReference>
<dbReference type="PANTHER" id="PTHR46825">
    <property type="entry name" value="D-ALANYL-D-ALANINE-CARBOXYPEPTIDASE/ENDOPEPTIDASE AMPH"/>
    <property type="match status" value="1"/>
</dbReference>
<gene>
    <name evidence="4" type="ORF">COR50_15270</name>
</gene>
<evidence type="ECO:0000313" key="5">
    <source>
        <dbReference type="Proteomes" id="UP000220133"/>
    </source>
</evidence>
<dbReference type="PANTHER" id="PTHR46825:SF11">
    <property type="entry name" value="PENICILLIN-BINDING PROTEIN 4"/>
    <property type="match status" value="1"/>
</dbReference>
<dbReference type="InterPro" id="IPR050491">
    <property type="entry name" value="AmpC-like"/>
</dbReference>
<comment type="subcellular location">
    <subcellularLocation>
        <location evidence="1">Membrane</location>
    </subcellularLocation>
</comment>
<dbReference type="Gene3D" id="3.40.710.10">
    <property type="entry name" value="DD-peptidase/beta-lactamase superfamily"/>
    <property type="match status" value="1"/>
</dbReference>
<evidence type="ECO:0000259" key="3">
    <source>
        <dbReference type="Pfam" id="PF00144"/>
    </source>
</evidence>